<proteinExistence type="predicted"/>
<keyword evidence="2" id="KW-0597">Phosphoprotein</keyword>
<keyword evidence="1" id="KW-0596">Phosphopantetheine</keyword>
<dbReference type="GO" id="GO:0031177">
    <property type="term" value="F:phosphopantetheine binding"/>
    <property type="evidence" value="ECO:0007669"/>
    <property type="project" value="InterPro"/>
</dbReference>
<evidence type="ECO:0000259" key="4">
    <source>
        <dbReference type="PROSITE" id="PS50075"/>
    </source>
</evidence>
<evidence type="ECO:0000256" key="3">
    <source>
        <dbReference type="SAM" id="MobiDB-lite"/>
    </source>
</evidence>
<dbReference type="SMART" id="SM00823">
    <property type="entry name" value="PKS_PP"/>
    <property type="match status" value="1"/>
</dbReference>
<feature type="domain" description="Carrier" evidence="4">
    <location>
        <begin position="37"/>
        <end position="114"/>
    </location>
</feature>
<dbReference type="EMBL" id="VIWT01000005">
    <property type="protein sequence ID" value="TWF73803.1"/>
    <property type="molecule type" value="Genomic_DNA"/>
</dbReference>
<comment type="caution">
    <text evidence="5">The sequence shown here is derived from an EMBL/GenBank/DDBJ whole genome shotgun (WGS) entry which is preliminary data.</text>
</comment>
<sequence length="126" mass="13162">MESQPTLPTEPVTAARAAPPVGGTDTSHRTAGTAPGGAAAVVEQDLRLAACGFLLVEPGEVEFAAELMSIGFDSVSLVYLMAEIGVVYGIDLEPEVVFDHPSLRDLMHHLLTEHPVAVAARISGDD</sequence>
<dbReference type="Pfam" id="PF00550">
    <property type="entry name" value="PP-binding"/>
    <property type="match status" value="1"/>
</dbReference>
<dbReference type="InterPro" id="IPR036736">
    <property type="entry name" value="ACP-like_sf"/>
</dbReference>
<dbReference type="Proteomes" id="UP000317940">
    <property type="component" value="Unassembled WGS sequence"/>
</dbReference>
<dbReference type="SUPFAM" id="SSF47336">
    <property type="entry name" value="ACP-like"/>
    <property type="match status" value="1"/>
</dbReference>
<protein>
    <submittedName>
        <fullName evidence="5">Phosphopantetheine binding protein</fullName>
    </submittedName>
</protein>
<dbReference type="Gene3D" id="1.10.1200.10">
    <property type="entry name" value="ACP-like"/>
    <property type="match status" value="1"/>
</dbReference>
<keyword evidence="6" id="KW-1185">Reference proteome</keyword>
<reference evidence="5 6" key="1">
    <citation type="submission" date="2019-06" db="EMBL/GenBank/DDBJ databases">
        <title>Sequencing the genomes of 1000 actinobacteria strains.</title>
        <authorList>
            <person name="Klenk H.-P."/>
        </authorList>
    </citation>
    <scope>NUCLEOTIDE SEQUENCE [LARGE SCALE GENOMIC DNA]</scope>
    <source>
        <strain evidence="5 6">DSM 44826</strain>
    </source>
</reference>
<dbReference type="SMART" id="SM01294">
    <property type="entry name" value="PKS_PP_betabranch"/>
    <property type="match status" value="1"/>
</dbReference>
<dbReference type="GO" id="GO:0017000">
    <property type="term" value="P:antibiotic biosynthetic process"/>
    <property type="evidence" value="ECO:0007669"/>
    <property type="project" value="UniProtKB-ARBA"/>
</dbReference>
<dbReference type="OrthoDB" id="9023404at2"/>
<feature type="region of interest" description="Disordered" evidence="3">
    <location>
        <begin position="1"/>
        <end position="36"/>
    </location>
</feature>
<dbReference type="AlphaFoldDB" id="A0A561SG44"/>
<dbReference type="InterPro" id="IPR020806">
    <property type="entry name" value="PKS_PP-bd"/>
</dbReference>
<evidence type="ECO:0000256" key="2">
    <source>
        <dbReference type="ARBA" id="ARBA00022553"/>
    </source>
</evidence>
<dbReference type="RefSeq" id="WP_145910726.1">
    <property type="nucleotide sequence ID" value="NZ_BAAAMZ010000001.1"/>
</dbReference>
<organism evidence="5 6">
    <name type="scientific">Kitasatospora viridis</name>
    <dbReference type="NCBI Taxonomy" id="281105"/>
    <lineage>
        <taxon>Bacteria</taxon>
        <taxon>Bacillati</taxon>
        <taxon>Actinomycetota</taxon>
        <taxon>Actinomycetes</taxon>
        <taxon>Kitasatosporales</taxon>
        <taxon>Streptomycetaceae</taxon>
        <taxon>Kitasatospora</taxon>
    </lineage>
</organism>
<dbReference type="InterPro" id="IPR009081">
    <property type="entry name" value="PP-bd_ACP"/>
</dbReference>
<evidence type="ECO:0000313" key="5">
    <source>
        <dbReference type="EMBL" id="TWF73803.1"/>
    </source>
</evidence>
<gene>
    <name evidence="5" type="ORF">FHX73_15430</name>
</gene>
<name>A0A561SG44_9ACTN</name>
<accession>A0A561SG44</accession>
<evidence type="ECO:0000256" key="1">
    <source>
        <dbReference type="ARBA" id="ARBA00022450"/>
    </source>
</evidence>
<evidence type="ECO:0000313" key="6">
    <source>
        <dbReference type="Proteomes" id="UP000317940"/>
    </source>
</evidence>
<dbReference type="PROSITE" id="PS50075">
    <property type="entry name" value="CARRIER"/>
    <property type="match status" value="1"/>
</dbReference>